<dbReference type="Gene3D" id="2.60.40.1080">
    <property type="match status" value="1"/>
</dbReference>
<dbReference type="PROSITE" id="PS50093">
    <property type="entry name" value="PKD"/>
    <property type="match status" value="1"/>
</dbReference>
<feature type="compositionally biased region" description="Pro residues" evidence="1">
    <location>
        <begin position="878"/>
        <end position="892"/>
    </location>
</feature>
<name>A0A1G8NF37_9BACL</name>
<dbReference type="InterPro" id="IPR026588">
    <property type="entry name" value="Choice_anch_A"/>
</dbReference>
<sequence length="1594" mass="173488">MMKRMKKKRLYFVSGLALLMLLALPVWSLLSRIDADQNVYPIRILEVTQDGISQLTSHTSGIPDLTVVTMSMKKFVALRDDLDGQYDALYIGKGAYSPTTLGNIKDKSVDERAKAMDTSLIQNDITKLRAGEITNLFINKGLYVIFHDQTFIDKEAQPANARGNLYDTFNSLRTSNSKTNVFFWNDAKLTEFFTDLKSSSSRYLAGLKQRPQLQITNSSEIGNYNPAAANGKVYKPGDKLAFNFNISNAANLANNPLTVKLYINLDKSIAMGEQQVVASAKINRNNGTLEYTLPRTFSGLLYWKLEISDPASAQQLKDFEQGSIRYRGEKTIVKVLQITPGTDQSNLTSAANMQSAYLNKEDYELQINTMTMANFNTYIKDTYTATGQYGLNGVYDMLLFGFRDEYYKYAILSSQAITAVKDFIEVSKQSAMFTHDTVINIYGDNTWVSNFKNITGQKEPVVNFGHNALNMSTKVKPVNDGLLMQYPFYLSKQDASGAQVSIAEPKVAPTHNQYFTLDLEDREVIPWYNILSESNNALGGTSNNTYKRTPDDSWNHYYTYSKGNVTYSGTGHLFESGLKSSLAVFPDWEQQLFVNTMYRAFMGANHAPQITVYTPAPETVIPSYQDKLTVSYSVADLDFKDRTLTTGIKFMVNNQELTDMTVTGQQIFSEEVVTKTFKNPLPEGGNVEIVITAKDAQGAMVSTTIPVTIRKADASLSISRNQSATTIEKGKPVTIDYSISPNAIKSNLVQTDYRGKQSLVISNLQYVEHFPANLEFSGTLPDYLVKTGTLQEGYTITGNFPDITYNLTTDANGEQYYKPVNPADSTVPLVYKFTLTAVPQEKKSYIMDNSKITFNEIHAPALPAATATPIATAESTPTPTPTPTPAPTPTPIVFPGSSEPITSLGVAKDYSIYMLEDIDYSPTSFQNKGRTAAGGSITAQGLTLGGGLPANQTGPVLIAGKNIDLGNWGGSINGKAYYGGTVKGPDYIVKNAEPNTSFPFAKVNENLIKLSAYLATLPGTKVDAVIANDRNDFTVTGTDPKLNVFYVTLKDNSKYISAVKVDAPADSTVVINVVGTSAKFGNGSITLVNVKPNNVLFNFYQATSVLSESYAIKESILAPNANIQLTGTYEGTIIGRKLSPVWSNGVDITYAYPFTGSWPAMPAPEATTAPTATPAATVTPAPTVAPTLAPTATPLPLIPVTMNFSRIDLEAIVKVSSINLTGGTILVNTTLKLLPEVLPDDANNKDVDWRIVNGSSVVSIDSTGLVTGLAAGTAEIEAVARDGSNVVSNPAIITVTNPEPERTVTISANDGQVNQPINLTATYNSTQTEDAIQYSWEVKDSDGNLLQNLLSGANQNPAIFTATQTGSYTITVTVTSSSNTKGTTDSHVINITNPLTDFTINSKDSVMVGKSIDLTLTDFKPNNADQYQISWSLPGTGNNYAQLTKAEGNTDNTKYTLKGTAATDSLTVTITAGTITKTKVIKILQLTSMAFSKDVFEITVGGAPLDLNKELWFMPRDITIDDVRDKLKWEITYPGIASFADPVTMSNQGIIIGKQKGSTLVTVTYDSDPNDPDNPVIKASTLIKVLPLTNDDRY</sequence>
<dbReference type="Gene3D" id="2.60.40.10">
    <property type="entry name" value="Immunoglobulins"/>
    <property type="match status" value="1"/>
</dbReference>
<dbReference type="STRING" id="1174501.SAMN05216192_108121"/>
<protein>
    <submittedName>
        <fullName evidence="3">Choice-of-anchor A domain-containing protein</fullName>
    </submittedName>
</protein>
<dbReference type="Pfam" id="PF20597">
    <property type="entry name" value="pAdhesive_15"/>
    <property type="match status" value="1"/>
</dbReference>
<gene>
    <name evidence="3" type="ORF">SAMN05216192_108121</name>
</gene>
<dbReference type="Proteomes" id="UP000199050">
    <property type="component" value="Unassembled WGS sequence"/>
</dbReference>
<dbReference type="NCBIfam" id="TIGR04215">
    <property type="entry name" value="choice_anch_A"/>
    <property type="match status" value="1"/>
</dbReference>
<dbReference type="SMART" id="SM00635">
    <property type="entry name" value="BID_2"/>
    <property type="match status" value="1"/>
</dbReference>
<feature type="region of interest" description="Disordered" evidence="1">
    <location>
        <begin position="872"/>
        <end position="897"/>
    </location>
</feature>
<dbReference type="InterPro" id="IPR000601">
    <property type="entry name" value="PKD_dom"/>
</dbReference>
<feature type="domain" description="PKD" evidence="2">
    <location>
        <begin position="1318"/>
        <end position="1388"/>
    </location>
</feature>
<reference evidence="4" key="1">
    <citation type="submission" date="2016-10" db="EMBL/GenBank/DDBJ databases">
        <authorList>
            <person name="Varghese N."/>
            <person name="Submissions S."/>
        </authorList>
    </citation>
    <scope>NUCLEOTIDE SEQUENCE [LARGE SCALE GENOMIC DNA]</scope>
    <source>
        <strain evidence="4">CGMCC 1.11012</strain>
    </source>
</reference>
<dbReference type="InterPro" id="IPR003343">
    <property type="entry name" value="Big_2"/>
</dbReference>
<dbReference type="Pfam" id="PF02368">
    <property type="entry name" value="Big_2"/>
    <property type="match status" value="1"/>
</dbReference>
<evidence type="ECO:0000313" key="3">
    <source>
        <dbReference type="EMBL" id="SDI78768.1"/>
    </source>
</evidence>
<dbReference type="SUPFAM" id="SSF49373">
    <property type="entry name" value="Invasin/intimin cell-adhesion fragments"/>
    <property type="match status" value="1"/>
</dbReference>
<dbReference type="SUPFAM" id="SSF49299">
    <property type="entry name" value="PKD domain"/>
    <property type="match status" value="1"/>
</dbReference>
<dbReference type="EMBL" id="FNDX01000008">
    <property type="protein sequence ID" value="SDI78768.1"/>
    <property type="molecule type" value="Genomic_DNA"/>
</dbReference>
<evidence type="ECO:0000313" key="4">
    <source>
        <dbReference type="Proteomes" id="UP000199050"/>
    </source>
</evidence>
<organism evidence="3 4">
    <name type="scientific">Paenibacillus typhae</name>
    <dbReference type="NCBI Taxonomy" id="1174501"/>
    <lineage>
        <taxon>Bacteria</taxon>
        <taxon>Bacillati</taxon>
        <taxon>Bacillota</taxon>
        <taxon>Bacilli</taxon>
        <taxon>Bacillales</taxon>
        <taxon>Paenibacillaceae</taxon>
        <taxon>Paenibacillus</taxon>
    </lineage>
</organism>
<dbReference type="InterPro" id="IPR013783">
    <property type="entry name" value="Ig-like_fold"/>
</dbReference>
<proteinExistence type="predicted"/>
<accession>A0A1G8NF37</accession>
<keyword evidence="4" id="KW-1185">Reference proteome</keyword>
<evidence type="ECO:0000256" key="1">
    <source>
        <dbReference type="SAM" id="MobiDB-lite"/>
    </source>
</evidence>
<dbReference type="InterPro" id="IPR035986">
    <property type="entry name" value="PKD_dom_sf"/>
</dbReference>
<evidence type="ECO:0000259" key="2">
    <source>
        <dbReference type="PROSITE" id="PS50093"/>
    </source>
</evidence>
<dbReference type="InterPro" id="IPR008964">
    <property type="entry name" value="Invasin/intimin_cell_adhesion"/>
</dbReference>